<dbReference type="RefSeq" id="WP_275469022.1">
    <property type="nucleotide sequence ID" value="NZ_CP110232.1"/>
</dbReference>
<keyword evidence="1" id="KW-0812">Transmembrane</keyword>
<feature type="transmembrane region" description="Helical" evidence="1">
    <location>
        <begin position="73"/>
        <end position="91"/>
    </location>
</feature>
<feature type="transmembrane region" description="Helical" evidence="1">
    <location>
        <begin position="6"/>
        <end position="22"/>
    </location>
</feature>
<reference evidence="2" key="1">
    <citation type="submission" date="2022-10" db="EMBL/GenBank/DDBJ databases">
        <title>Vagococcus sp. isolated from poultry meat.</title>
        <authorList>
            <person name="Johansson P."/>
            <person name="Bjorkroth J."/>
        </authorList>
    </citation>
    <scope>NUCLEOTIDE SEQUENCE</scope>
    <source>
        <strain evidence="2">STAA11</strain>
    </source>
</reference>
<evidence type="ECO:0000256" key="1">
    <source>
        <dbReference type="SAM" id="Phobius"/>
    </source>
</evidence>
<proteinExistence type="predicted"/>
<keyword evidence="3" id="KW-1185">Reference proteome</keyword>
<evidence type="ECO:0000313" key="2">
    <source>
        <dbReference type="EMBL" id="WEG73219.1"/>
    </source>
</evidence>
<evidence type="ECO:0000313" key="3">
    <source>
        <dbReference type="Proteomes" id="UP001179647"/>
    </source>
</evidence>
<dbReference type="EMBL" id="CP110232">
    <property type="protein sequence ID" value="WEG73219.1"/>
    <property type="molecule type" value="Genomic_DNA"/>
</dbReference>
<keyword evidence="1" id="KW-1133">Transmembrane helix</keyword>
<keyword evidence="1" id="KW-0472">Membrane</keyword>
<accession>A0AAF0CUQ9</accession>
<dbReference type="KEGG" id="vie:OL234_09685"/>
<evidence type="ECO:0008006" key="4">
    <source>
        <dbReference type="Google" id="ProtNLM"/>
    </source>
</evidence>
<organism evidence="2 3">
    <name type="scientific">Vagococcus intermedius</name>
    <dbReference type="NCBI Taxonomy" id="2991418"/>
    <lineage>
        <taxon>Bacteria</taxon>
        <taxon>Bacillati</taxon>
        <taxon>Bacillota</taxon>
        <taxon>Bacilli</taxon>
        <taxon>Lactobacillales</taxon>
        <taxon>Enterococcaceae</taxon>
        <taxon>Vagococcus</taxon>
    </lineage>
</organism>
<name>A0AAF0CUQ9_9ENTE</name>
<dbReference type="AlphaFoldDB" id="A0AAF0CUQ9"/>
<gene>
    <name evidence="2" type="ORF">OL234_09685</name>
</gene>
<protein>
    <recommendedName>
        <fullName evidence="4">DUF3784 domain-containing protein</fullName>
    </recommendedName>
</protein>
<sequence length="96" mass="10644">MLIRILLALIVIILIITARYLFKNFQPFGKMLASENTEMIAEIQETLQAFGKVCLALSVLGLAVFAINHQTISLVYICIVMLASAIFSIKLSKKIS</sequence>
<dbReference type="Proteomes" id="UP001179647">
    <property type="component" value="Chromosome"/>
</dbReference>